<evidence type="ECO:0000256" key="4">
    <source>
        <dbReference type="SAM" id="MobiDB-lite"/>
    </source>
</evidence>
<dbReference type="PROSITE" id="PS51292">
    <property type="entry name" value="ZF_RING_CH"/>
    <property type="match status" value="1"/>
</dbReference>
<keyword evidence="5" id="KW-1133">Transmembrane helix</keyword>
<dbReference type="STRING" id="1093900.A0A507B6W3"/>
<dbReference type="OrthoDB" id="264354at2759"/>
<dbReference type="PANTHER" id="PTHR46347:SF1">
    <property type="entry name" value="RING_FYVE_PHD ZINC FINGER SUPERFAMILY PROTEIN"/>
    <property type="match status" value="1"/>
</dbReference>
<feature type="region of interest" description="Disordered" evidence="4">
    <location>
        <begin position="314"/>
        <end position="354"/>
    </location>
</feature>
<accession>A0A507B6W3</accession>
<keyword evidence="1" id="KW-0479">Metal-binding</keyword>
<comment type="caution">
    <text evidence="7">The sequence shown here is derived from an EMBL/GenBank/DDBJ whole genome shotgun (WGS) entry which is preliminary data.</text>
</comment>
<dbReference type="SMART" id="SM00744">
    <property type="entry name" value="RINGv"/>
    <property type="match status" value="1"/>
</dbReference>
<name>A0A507B6W3_9PEZI</name>
<feature type="domain" description="RING-CH-type" evidence="6">
    <location>
        <begin position="60"/>
        <end position="153"/>
    </location>
</feature>
<dbReference type="GeneID" id="41973786"/>
<dbReference type="InterPro" id="IPR013083">
    <property type="entry name" value="Znf_RING/FYVE/PHD"/>
</dbReference>
<dbReference type="AlphaFoldDB" id="A0A507B6W3"/>
<dbReference type="Proteomes" id="UP000319257">
    <property type="component" value="Unassembled WGS sequence"/>
</dbReference>
<sequence>MASSTWSWPDDVPTAPPESHAHDVPRADPAESASAGHGEGNTAHSEANAAEPETRPNPDQKHYKPRTCRICLEVVEPTFELPVEGPASFLRPKPRVTYNSEDPESGRLISPCKCKGTQRYVHEGCLQAWRQASPLSDRNFWKCPTCGFEYRMDRLKWAGWISNRLTRALATFLVFTLSVWVLGFVADPILNLWLDPLGTVAGTVIDVVGDDELHEIFAMQEELPGGWWEHFMKGFFSLGILGFVKTIIAAGPWYWFNFRTGGGLGGRQRGGGRERLENINWVLIVIGVFTFLGLVWKAVGAVSGRFLEQASERVMDVQGDDDDEDDDESHETTTEGRMGGATDDTTAPESRKDK</sequence>
<proteinExistence type="predicted"/>
<keyword evidence="8" id="KW-1185">Reference proteome</keyword>
<reference evidence="7 8" key="1">
    <citation type="submission" date="2019-06" db="EMBL/GenBank/DDBJ databases">
        <title>Draft genome sequence of the filamentous fungus Phialemoniopsis curvata isolated from diesel fuel.</title>
        <authorList>
            <person name="Varaljay V.A."/>
            <person name="Lyon W.J."/>
            <person name="Crouch A.L."/>
            <person name="Drake C.E."/>
            <person name="Hollomon J.M."/>
            <person name="Nadeau L.J."/>
            <person name="Nunn H.S."/>
            <person name="Stevenson B.S."/>
            <person name="Bojanowski C.L."/>
            <person name="Crookes-Goodson W.J."/>
        </authorList>
    </citation>
    <scope>NUCLEOTIDE SEQUENCE [LARGE SCALE GENOMIC DNA]</scope>
    <source>
        <strain evidence="7 8">D216</strain>
    </source>
</reference>
<evidence type="ECO:0000256" key="3">
    <source>
        <dbReference type="ARBA" id="ARBA00022833"/>
    </source>
</evidence>
<feature type="compositionally biased region" description="Basic and acidic residues" evidence="4">
    <location>
        <begin position="52"/>
        <end position="62"/>
    </location>
</feature>
<dbReference type="GO" id="GO:0008270">
    <property type="term" value="F:zinc ion binding"/>
    <property type="evidence" value="ECO:0007669"/>
    <property type="project" value="UniProtKB-KW"/>
</dbReference>
<dbReference type="CDD" id="cd16495">
    <property type="entry name" value="RING_CH-C4HC3_MARCH"/>
    <property type="match status" value="1"/>
</dbReference>
<feature type="region of interest" description="Disordered" evidence="4">
    <location>
        <begin position="1"/>
        <end position="62"/>
    </location>
</feature>
<dbReference type="EMBL" id="SKBQ01000036">
    <property type="protein sequence ID" value="TPX13139.1"/>
    <property type="molecule type" value="Genomic_DNA"/>
</dbReference>
<protein>
    <recommendedName>
        <fullName evidence="6">RING-CH-type domain-containing protein</fullName>
    </recommendedName>
</protein>
<keyword evidence="2" id="KW-0863">Zinc-finger</keyword>
<evidence type="ECO:0000256" key="5">
    <source>
        <dbReference type="SAM" id="Phobius"/>
    </source>
</evidence>
<feature type="transmembrane region" description="Helical" evidence="5">
    <location>
        <begin position="235"/>
        <end position="258"/>
    </location>
</feature>
<dbReference type="Gene3D" id="3.30.40.10">
    <property type="entry name" value="Zinc/RING finger domain, C3HC4 (zinc finger)"/>
    <property type="match status" value="1"/>
</dbReference>
<gene>
    <name evidence="7" type="ORF">E0L32_006339</name>
</gene>
<feature type="compositionally biased region" description="Acidic residues" evidence="4">
    <location>
        <begin position="318"/>
        <end position="329"/>
    </location>
</feature>
<evidence type="ECO:0000259" key="6">
    <source>
        <dbReference type="PROSITE" id="PS51292"/>
    </source>
</evidence>
<dbReference type="PANTHER" id="PTHR46347">
    <property type="entry name" value="RING/FYVE/PHD ZINC FINGER SUPERFAMILY PROTEIN"/>
    <property type="match status" value="1"/>
</dbReference>
<keyword evidence="3" id="KW-0862">Zinc</keyword>
<dbReference type="InParanoid" id="A0A507B6W3"/>
<keyword evidence="5" id="KW-0472">Membrane</keyword>
<evidence type="ECO:0000256" key="2">
    <source>
        <dbReference type="ARBA" id="ARBA00022771"/>
    </source>
</evidence>
<dbReference type="RefSeq" id="XP_030994850.1">
    <property type="nucleotide sequence ID" value="XM_031140961.1"/>
</dbReference>
<evidence type="ECO:0000313" key="8">
    <source>
        <dbReference type="Proteomes" id="UP000319257"/>
    </source>
</evidence>
<dbReference type="Pfam" id="PF12906">
    <property type="entry name" value="RINGv"/>
    <property type="match status" value="1"/>
</dbReference>
<dbReference type="InterPro" id="IPR011016">
    <property type="entry name" value="Znf_RING-CH"/>
</dbReference>
<feature type="transmembrane region" description="Helical" evidence="5">
    <location>
        <begin position="279"/>
        <end position="299"/>
    </location>
</feature>
<keyword evidence="5" id="KW-0812">Transmembrane</keyword>
<organism evidence="7 8">
    <name type="scientific">Thyridium curvatum</name>
    <dbReference type="NCBI Taxonomy" id="1093900"/>
    <lineage>
        <taxon>Eukaryota</taxon>
        <taxon>Fungi</taxon>
        <taxon>Dikarya</taxon>
        <taxon>Ascomycota</taxon>
        <taxon>Pezizomycotina</taxon>
        <taxon>Sordariomycetes</taxon>
        <taxon>Sordariomycetidae</taxon>
        <taxon>Thyridiales</taxon>
        <taxon>Thyridiaceae</taxon>
        <taxon>Thyridium</taxon>
    </lineage>
</organism>
<feature type="transmembrane region" description="Helical" evidence="5">
    <location>
        <begin position="165"/>
        <end position="186"/>
    </location>
</feature>
<evidence type="ECO:0000256" key="1">
    <source>
        <dbReference type="ARBA" id="ARBA00022723"/>
    </source>
</evidence>
<evidence type="ECO:0000313" key="7">
    <source>
        <dbReference type="EMBL" id="TPX13139.1"/>
    </source>
</evidence>
<dbReference type="SUPFAM" id="SSF57850">
    <property type="entry name" value="RING/U-box"/>
    <property type="match status" value="1"/>
</dbReference>
<feature type="compositionally biased region" description="Basic and acidic residues" evidence="4">
    <location>
        <begin position="19"/>
        <end position="29"/>
    </location>
</feature>